<reference evidence="1" key="1">
    <citation type="submission" date="2022-07" db="EMBL/GenBank/DDBJ databases">
        <title>Tahibacter sp., a new gammaproteobacterium isolated from the silt sample collected at pig farm.</title>
        <authorList>
            <person name="Chen H."/>
        </authorList>
    </citation>
    <scope>NUCLEOTIDE SEQUENCE</scope>
    <source>
        <strain evidence="1">P2K</strain>
    </source>
</reference>
<proteinExistence type="predicted"/>
<dbReference type="EMBL" id="JANFQO010000005">
    <property type="protein sequence ID" value="MCQ4164469.1"/>
    <property type="molecule type" value="Genomic_DNA"/>
</dbReference>
<evidence type="ECO:0000313" key="2">
    <source>
        <dbReference type="Proteomes" id="UP001165498"/>
    </source>
</evidence>
<dbReference type="Proteomes" id="UP001165498">
    <property type="component" value="Unassembled WGS sequence"/>
</dbReference>
<protein>
    <submittedName>
        <fullName evidence="1">Uncharacterized protein</fullName>
    </submittedName>
</protein>
<organism evidence="1 2">
    <name type="scientific">Tahibacter harae</name>
    <dbReference type="NCBI Taxonomy" id="2963937"/>
    <lineage>
        <taxon>Bacteria</taxon>
        <taxon>Pseudomonadati</taxon>
        <taxon>Pseudomonadota</taxon>
        <taxon>Gammaproteobacteria</taxon>
        <taxon>Lysobacterales</taxon>
        <taxon>Rhodanobacteraceae</taxon>
        <taxon>Tahibacter</taxon>
    </lineage>
</organism>
<accession>A0ABT1QQC1</accession>
<gene>
    <name evidence="1" type="ORF">NM961_07075</name>
</gene>
<evidence type="ECO:0000313" key="1">
    <source>
        <dbReference type="EMBL" id="MCQ4164469.1"/>
    </source>
</evidence>
<keyword evidence="2" id="KW-1185">Reference proteome</keyword>
<comment type="caution">
    <text evidence="1">The sequence shown here is derived from an EMBL/GenBank/DDBJ whole genome shotgun (WGS) entry which is preliminary data.</text>
</comment>
<sequence length="73" mass="7469">MKSVLRQHRQDAAFSTGAVGVAWNGREERSAASLRFGIFSAGGAGMRRKARFAAAAAGRSVCGSAADAAWGGI</sequence>
<name>A0ABT1QQC1_9GAMM</name>